<proteinExistence type="predicted"/>
<reference evidence="2" key="2">
    <citation type="journal article" date="2021" name="PeerJ">
        <title>Extensive microbial diversity within the chicken gut microbiome revealed by metagenomics and culture.</title>
        <authorList>
            <person name="Gilroy R."/>
            <person name="Ravi A."/>
            <person name="Getino M."/>
            <person name="Pursley I."/>
            <person name="Horton D.L."/>
            <person name="Alikhan N.F."/>
            <person name="Baker D."/>
            <person name="Gharbi K."/>
            <person name="Hall N."/>
            <person name="Watson M."/>
            <person name="Adriaenssens E.M."/>
            <person name="Foster-Nyarko E."/>
            <person name="Jarju S."/>
            <person name="Secka A."/>
            <person name="Antonio M."/>
            <person name="Oren A."/>
            <person name="Chaudhuri R.R."/>
            <person name="La Ragione R."/>
            <person name="Hildebrand F."/>
            <person name="Pallen M.J."/>
        </authorList>
    </citation>
    <scope>NUCLEOTIDE SEQUENCE</scope>
    <source>
        <strain evidence="2">ChiSjej1B19-3389</strain>
    </source>
</reference>
<feature type="domain" description="DUF4130" evidence="1">
    <location>
        <begin position="87"/>
        <end position="246"/>
    </location>
</feature>
<dbReference type="InterPro" id="IPR025404">
    <property type="entry name" value="DUF4130"/>
</dbReference>
<dbReference type="Pfam" id="PF13566">
    <property type="entry name" value="DUF4130"/>
    <property type="match status" value="1"/>
</dbReference>
<sequence length="271" mass="31563">MFACGNVVYEYDGTLDGFFCCVFESFQKKETPLGIHPLYAPQLTLGSVRSIHTDLKKARRVRRGVCQKLSREALRLMENVYLSFLEQKELYMLQFLQQGFSSGTDILRRLADDAVSTLLKAQQHLLNESHRYKQFIRFSASGQIMASVIRPRNQVLPLIAPHFIDRYSGEAFLIYDATHGMALVYRPGQAAIVPVDSFVMEAPDEEEQLYRDLWCEYYDTIAIKERYNPKCRMTHMPKRYWDVMTEFCHRRKQRANNSDADNQSNALFKMV</sequence>
<dbReference type="EMBL" id="DVFW01000026">
    <property type="protein sequence ID" value="HIQ80648.1"/>
    <property type="molecule type" value="Genomic_DNA"/>
</dbReference>
<protein>
    <submittedName>
        <fullName evidence="2">TIGR03915 family putative DNA repair protein</fullName>
    </submittedName>
</protein>
<dbReference type="AlphaFoldDB" id="A0A9D1CUL5"/>
<name>A0A9D1CUL5_9FIRM</name>
<evidence type="ECO:0000259" key="1">
    <source>
        <dbReference type="Pfam" id="PF13566"/>
    </source>
</evidence>
<dbReference type="InterPro" id="IPR023875">
    <property type="entry name" value="DNA_repair_put"/>
</dbReference>
<evidence type="ECO:0000313" key="3">
    <source>
        <dbReference type="Proteomes" id="UP000886787"/>
    </source>
</evidence>
<dbReference type="Proteomes" id="UP000886787">
    <property type="component" value="Unassembled WGS sequence"/>
</dbReference>
<gene>
    <name evidence="2" type="ORF">IAD32_05105</name>
</gene>
<comment type="caution">
    <text evidence="2">The sequence shown here is derived from an EMBL/GenBank/DDBJ whole genome shotgun (WGS) entry which is preliminary data.</text>
</comment>
<reference evidence="2" key="1">
    <citation type="submission" date="2020-10" db="EMBL/GenBank/DDBJ databases">
        <authorList>
            <person name="Gilroy R."/>
        </authorList>
    </citation>
    <scope>NUCLEOTIDE SEQUENCE</scope>
    <source>
        <strain evidence="2">ChiSjej1B19-3389</strain>
    </source>
</reference>
<evidence type="ECO:0000313" key="2">
    <source>
        <dbReference type="EMBL" id="HIQ80648.1"/>
    </source>
</evidence>
<organism evidence="2 3">
    <name type="scientific">Candidatus Scatavimonas merdigallinarum</name>
    <dbReference type="NCBI Taxonomy" id="2840914"/>
    <lineage>
        <taxon>Bacteria</taxon>
        <taxon>Bacillati</taxon>
        <taxon>Bacillota</taxon>
        <taxon>Clostridia</taxon>
        <taxon>Eubacteriales</taxon>
        <taxon>Oscillospiraceae</taxon>
        <taxon>Oscillospiraceae incertae sedis</taxon>
        <taxon>Candidatus Scatavimonas</taxon>
    </lineage>
</organism>
<dbReference type="NCBIfam" id="TIGR03915">
    <property type="entry name" value="SAM_7_link_chp"/>
    <property type="match status" value="1"/>
</dbReference>
<accession>A0A9D1CUL5</accession>